<accession>D6YVK1</accession>
<proteinExistence type="predicted"/>
<evidence type="ECO:0000313" key="2">
    <source>
        <dbReference type="Proteomes" id="UP000001505"/>
    </source>
</evidence>
<dbReference type="Proteomes" id="UP000001505">
    <property type="component" value="Chromosome"/>
</dbReference>
<organism evidence="1 2">
    <name type="scientific">Waddlia chondrophila (strain ATCC VR-1470 / WSU 86-1044)</name>
    <dbReference type="NCBI Taxonomy" id="716544"/>
    <lineage>
        <taxon>Bacteria</taxon>
        <taxon>Pseudomonadati</taxon>
        <taxon>Chlamydiota</taxon>
        <taxon>Chlamydiia</taxon>
        <taxon>Parachlamydiales</taxon>
        <taxon>Waddliaceae</taxon>
        <taxon>Waddlia</taxon>
    </lineage>
</organism>
<sequence>MKALDCLFRFFIRFRHPFTLPEDIANSLGVNVSKFVTFDEFVERITAPECCPTRLHKLMTRREAENAFCGAQRKEKFQRNTLVSYYFNEGWLEFNLKFDEDARLRRIYIQHKKIESDQGVELHLATD</sequence>
<protein>
    <submittedName>
        <fullName evidence="1">Uncharacterized protein</fullName>
    </submittedName>
</protein>
<dbReference type="eggNOG" id="ENOG50337JZ">
    <property type="taxonomic scope" value="Bacteria"/>
</dbReference>
<keyword evidence="2" id="KW-1185">Reference proteome</keyword>
<name>D6YVK1_WADCW</name>
<dbReference type="HOGENOM" id="CLU_1969643_0_0_0"/>
<evidence type="ECO:0000313" key="1">
    <source>
        <dbReference type="EMBL" id="ADI38162.1"/>
    </source>
</evidence>
<dbReference type="KEGG" id="wch:wcw_0795"/>
<reference evidence="1 2" key="1">
    <citation type="journal article" date="2010" name="PLoS ONE">
        <title>The Waddlia genome: a window into chlamydial biology.</title>
        <authorList>
            <person name="Bertelli C."/>
            <person name="Collyn F."/>
            <person name="Croxatto A."/>
            <person name="Ruckert C."/>
            <person name="Polkinghorne A."/>
            <person name="Kebbi-Beghdadi C."/>
            <person name="Goesmann A."/>
            <person name="Vaughan L."/>
            <person name="Greub G."/>
        </authorList>
    </citation>
    <scope>NUCLEOTIDE SEQUENCE [LARGE SCALE GENOMIC DNA]</scope>
    <source>
        <strain evidence="2">ATCC VR-1470 / WSU 86-1044</strain>
    </source>
</reference>
<gene>
    <name evidence="1" type="ordered locus">wcw_0795</name>
</gene>
<dbReference type="AlphaFoldDB" id="D6YVK1"/>
<dbReference type="RefSeq" id="WP_013181880.1">
    <property type="nucleotide sequence ID" value="NC_014225.1"/>
</dbReference>
<dbReference type="EMBL" id="CP001928">
    <property type="protein sequence ID" value="ADI38162.1"/>
    <property type="molecule type" value="Genomic_DNA"/>
</dbReference>
<dbReference type="STRING" id="716544.wcw_0795"/>
<dbReference type="OrthoDB" id="21439at2"/>